<reference evidence="1 2" key="1">
    <citation type="submission" date="2025-05" db="UniProtKB">
        <authorList>
            <consortium name="RefSeq"/>
        </authorList>
    </citation>
    <scope>NUCLEOTIDE SEQUENCE [LARGE SCALE GENOMIC DNA]</scope>
    <source>
        <tissue evidence="2 3">Leaf</tissue>
    </source>
</reference>
<evidence type="ECO:0000313" key="2">
    <source>
        <dbReference type="RefSeq" id="XP_048128909.1"/>
    </source>
</evidence>
<protein>
    <submittedName>
        <fullName evidence="2 3">Probable serine/threonine-protein kinase PBL15 isoform X1</fullName>
    </submittedName>
</protein>
<organism evidence="1 3">
    <name type="scientific">Rhodamnia argentea</name>
    <dbReference type="NCBI Taxonomy" id="178133"/>
    <lineage>
        <taxon>Eukaryota</taxon>
        <taxon>Viridiplantae</taxon>
        <taxon>Streptophyta</taxon>
        <taxon>Embryophyta</taxon>
        <taxon>Tracheophyta</taxon>
        <taxon>Spermatophyta</taxon>
        <taxon>Magnoliopsida</taxon>
        <taxon>eudicotyledons</taxon>
        <taxon>Gunneridae</taxon>
        <taxon>Pentapetalae</taxon>
        <taxon>rosids</taxon>
        <taxon>malvids</taxon>
        <taxon>Myrtales</taxon>
        <taxon>Myrtaceae</taxon>
        <taxon>Myrtoideae</taxon>
        <taxon>Myrteae</taxon>
        <taxon>Australasian group</taxon>
        <taxon>Rhodamnia</taxon>
    </lineage>
</organism>
<dbReference type="GeneID" id="115743867"/>
<keyword evidence="2 3" id="KW-0808">Transferase</keyword>
<sequence length="248" mass="28420">MAALMLGVFPEQTNDSNYHKKVEPREQVFKKWKVRDLSYDHEQFYGRAWRKVSLLLRCMVQVRIKTLKNLVRFCFQGLLGLVLSRPNIVRLMGYCLEDKELLLVHEFMPEGGSAIEPLPWVMRMKIATGAVKGLTFLHLLGRFSHITQELPLQSIFETWFVSRILGWQERVQTKDRSQVTTQVIGSYGYAAPEYVATDFGEGVKPHLSIMKLTRINVLTTGRGTLKDAPYEAAPASQCLRYCPSTGHR</sequence>
<dbReference type="RefSeq" id="XP_048128933.1">
    <property type="nucleotide sequence ID" value="XM_048272976.1"/>
</dbReference>
<gene>
    <name evidence="2 3" type="primary">LOC115743867</name>
</gene>
<dbReference type="SUPFAM" id="SSF56112">
    <property type="entry name" value="Protein kinase-like (PK-like)"/>
    <property type="match status" value="1"/>
</dbReference>
<evidence type="ECO:0000313" key="1">
    <source>
        <dbReference type="Proteomes" id="UP000827889"/>
    </source>
</evidence>
<dbReference type="InterPro" id="IPR050823">
    <property type="entry name" value="Plant_Ser_Thr_Prot_Kinase"/>
</dbReference>
<dbReference type="RefSeq" id="XP_048128909.1">
    <property type="nucleotide sequence ID" value="XM_048272952.1"/>
</dbReference>
<dbReference type="Gene3D" id="1.10.510.10">
    <property type="entry name" value="Transferase(Phosphotransferase) domain 1"/>
    <property type="match status" value="1"/>
</dbReference>
<keyword evidence="1" id="KW-1185">Reference proteome</keyword>
<dbReference type="GO" id="GO:0016301">
    <property type="term" value="F:kinase activity"/>
    <property type="evidence" value="ECO:0007669"/>
    <property type="project" value="UniProtKB-KW"/>
</dbReference>
<dbReference type="Proteomes" id="UP000827889">
    <property type="component" value="Chromosome 1"/>
</dbReference>
<evidence type="ECO:0000313" key="3">
    <source>
        <dbReference type="RefSeq" id="XP_048128933.1"/>
    </source>
</evidence>
<dbReference type="PANTHER" id="PTHR45621">
    <property type="entry name" value="OS01G0588500 PROTEIN-RELATED"/>
    <property type="match status" value="1"/>
</dbReference>
<proteinExistence type="predicted"/>
<dbReference type="InterPro" id="IPR011009">
    <property type="entry name" value="Kinase-like_dom_sf"/>
</dbReference>
<accession>A0ABM3GX75</accession>
<keyword evidence="2 3" id="KW-0418">Kinase</keyword>
<name>A0ABM3GX75_9MYRT</name>